<protein>
    <submittedName>
        <fullName evidence="3">Respiratory growth induced protein 1</fullName>
    </submittedName>
</protein>
<accession>A0ABR4NW77</accession>
<dbReference type="EMBL" id="JBEVYD010000005">
    <property type="protein sequence ID" value="KAL3232926.1"/>
    <property type="molecule type" value="Genomic_DNA"/>
</dbReference>
<comment type="caution">
    <text evidence="3">The sequence shown here is derived from an EMBL/GenBank/DDBJ whole genome shotgun (WGS) entry which is preliminary data.</text>
</comment>
<dbReference type="Pfam" id="PF10843">
    <property type="entry name" value="RGI1"/>
    <property type="match status" value="1"/>
</dbReference>
<keyword evidence="4" id="KW-1185">Reference proteome</keyword>
<proteinExistence type="inferred from homology"/>
<dbReference type="InterPro" id="IPR022554">
    <property type="entry name" value="RGI1"/>
</dbReference>
<organism evidence="3 4">
    <name type="scientific">Nakaseomyces bracarensis</name>
    <dbReference type="NCBI Taxonomy" id="273131"/>
    <lineage>
        <taxon>Eukaryota</taxon>
        <taxon>Fungi</taxon>
        <taxon>Dikarya</taxon>
        <taxon>Ascomycota</taxon>
        <taxon>Saccharomycotina</taxon>
        <taxon>Saccharomycetes</taxon>
        <taxon>Saccharomycetales</taxon>
        <taxon>Saccharomycetaceae</taxon>
        <taxon>Nakaseomyces</taxon>
    </lineage>
</organism>
<sequence length="158" mass="18964">MAKKDKKVKVSTVVTKDGESLKVFEDLGDFEHFIQNETEDEEFDHIHCKLTYFPPFVLHEAHDDPEKIKDTNNSHNKRFVRHLHQHIEKHLLKDIKEALHKPELKFHNKSKEETFEQITWHYGEETEYHDKKFRLEVTVMCHHDNAHVDVDYKTVPIQ</sequence>
<dbReference type="Gene3D" id="3.40.1000.40">
    <property type="entry name" value="Respiratory growth induced protein 1"/>
    <property type="match status" value="1"/>
</dbReference>
<comment type="similarity">
    <text evidence="2">Belongs to the RGI1 family.</text>
</comment>
<dbReference type="InterPro" id="IPR038235">
    <property type="entry name" value="RGI1_sf"/>
</dbReference>
<name>A0ABR4NW77_9SACH</name>
<comment type="function">
    <text evidence="1">Involved in the control of energetic metabolism and significantly contribute to cell fitness, especially under respiratory growth conditions.</text>
</comment>
<dbReference type="Proteomes" id="UP001623330">
    <property type="component" value="Unassembled WGS sequence"/>
</dbReference>
<evidence type="ECO:0000313" key="4">
    <source>
        <dbReference type="Proteomes" id="UP001623330"/>
    </source>
</evidence>
<gene>
    <name evidence="3" type="ORF">RNJ44_04842</name>
</gene>
<evidence type="ECO:0000256" key="1">
    <source>
        <dbReference type="ARBA" id="ARBA00003033"/>
    </source>
</evidence>
<evidence type="ECO:0000256" key="2">
    <source>
        <dbReference type="ARBA" id="ARBA00009268"/>
    </source>
</evidence>
<evidence type="ECO:0000313" key="3">
    <source>
        <dbReference type="EMBL" id="KAL3232926.1"/>
    </source>
</evidence>
<reference evidence="3 4" key="1">
    <citation type="submission" date="2024-05" db="EMBL/GenBank/DDBJ databases">
        <title>Long read based assembly of the Candida bracarensis genome reveals expanded adhesin content.</title>
        <authorList>
            <person name="Marcet-Houben M."/>
            <person name="Ksiezopolska E."/>
            <person name="Gabaldon T."/>
        </authorList>
    </citation>
    <scope>NUCLEOTIDE SEQUENCE [LARGE SCALE GENOMIC DNA]</scope>
    <source>
        <strain evidence="3 4">CBM6</strain>
    </source>
</reference>